<dbReference type="SUPFAM" id="SSF46785">
    <property type="entry name" value="Winged helix' DNA-binding domain"/>
    <property type="match status" value="1"/>
</dbReference>
<gene>
    <name evidence="6" type="ORF">ACINKY_17535</name>
</gene>
<dbReference type="PANTHER" id="PTHR30146">
    <property type="entry name" value="LACI-RELATED TRANSCRIPTIONAL REPRESSOR"/>
    <property type="match status" value="1"/>
</dbReference>
<dbReference type="CDD" id="cd06267">
    <property type="entry name" value="PBP1_LacI_sugar_binding-like"/>
    <property type="match status" value="1"/>
</dbReference>
<dbReference type="SUPFAM" id="SSF53822">
    <property type="entry name" value="Periplasmic binding protein-like I"/>
    <property type="match status" value="1"/>
</dbReference>
<evidence type="ECO:0000256" key="2">
    <source>
        <dbReference type="ARBA" id="ARBA00023015"/>
    </source>
</evidence>
<dbReference type="PANTHER" id="PTHR30146:SF95">
    <property type="entry name" value="RIBOSE OPERON REPRESSOR"/>
    <property type="match status" value="1"/>
</dbReference>
<evidence type="ECO:0000259" key="5">
    <source>
        <dbReference type="PROSITE" id="PS50949"/>
    </source>
</evidence>
<keyword evidence="7" id="KW-1185">Reference proteome</keyword>
<dbReference type="Gene3D" id="3.40.50.2300">
    <property type="match status" value="2"/>
</dbReference>
<evidence type="ECO:0000256" key="1">
    <source>
        <dbReference type="ARBA" id="ARBA00022491"/>
    </source>
</evidence>
<dbReference type="SMART" id="SM00345">
    <property type="entry name" value="HTH_GNTR"/>
    <property type="match status" value="1"/>
</dbReference>
<evidence type="ECO:0000313" key="6">
    <source>
        <dbReference type="EMBL" id="MFK0524005.1"/>
    </source>
</evidence>
<organism evidence="6 7">
    <name type="scientific">Paenibacillus illinoisensis</name>
    <dbReference type="NCBI Taxonomy" id="59845"/>
    <lineage>
        <taxon>Bacteria</taxon>
        <taxon>Bacillati</taxon>
        <taxon>Bacillota</taxon>
        <taxon>Bacilli</taxon>
        <taxon>Bacillales</taxon>
        <taxon>Paenibacillaceae</taxon>
        <taxon>Paenibacillus</taxon>
    </lineage>
</organism>
<evidence type="ECO:0000256" key="3">
    <source>
        <dbReference type="ARBA" id="ARBA00023125"/>
    </source>
</evidence>
<keyword evidence="3" id="KW-0238">DNA-binding</keyword>
<reference evidence="6 7" key="1">
    <citation type="submission" date="2024-11" db="EMBL/GenBank/DDBJ databases">
        <title>Identification and Characterization of a Novel Fosfomycin Bacillithiol Transferase FosB8 in Paenibacillus illinoisensis.</title>
        <authorList>
            <person name="Lu W."/>
        </authorList>
    </citation>
    <scope>NUCLEOTIDE SEQUENCE [LARGE SCALE GENOMIC DNA]</scope>
    <source>
        <strain evidence="6 7">WP77</strain>
    </source>
</reference>
<dbReference type="InterPro" id="IPR001761">
    <property type="entry name" value="Peripla_BP/Lac1_sug-bd_dom"/>
</dbReference>
<keyword evidence="4" id="KW-0804">Transcription</keyword>
<dbReference type="Proteomes" id="UP001618531">
    <property type="component" value="Unassembled WGS sequence"/>
</dbReference>
<dbReference type="CDD" id="cd07377">
    <property type="entry name" value="WHTH_GntR"/>
    <property type="match status" value="1"/>
</dbReference>
<dbReference type="InterPro" id="IPR036388">
    <property type="entry name" value="WH-like_DNA-bd_sf"/>
</dbReference>
<sequence>MGRCNFLKKLALYKQIREDILQKIKSGRLRPTDRIPSEQELMDEFRVSKITVKNALTLLADEGLIIRVQGKGSFVSSSLVVASINSPPSPHNASSMPLIGFIIPTMRTRVIQKLVDYTEQFLQEAGLSMVLSITRESSSIESNVIHTLTELGVKGLIVFPTEDEKYNESLLRLSLDKFPCVFIDRYLRNIETYTITSDNYGGAYKAVSHLLSKSHQQIALISPENANTAVEDRTLGFEQAYTDQGISIDKSLWCHIPLDILRSEQALDYVSDFLQDHSGISAAFSLTAETARLTSAAISRLNDHSNIELLSFDNPHLSGVAYVQQDEQEMARTAVKLLREQMEDIYSPKNAVIPVQLIFP</sequence>
<dbReference type="PROSITE" id="PS50949">
    <property type="entry name" value="HTH_GNTR"/>
    <property type="match status" value="1"/>
</dbReference>
<dbReference type="InterPro" id="IPR000524">
    <property type="entry name" value="Tscrpt_reg_HTH_GntR"/>
</dbReference>
<dbReference type="Pfam" id="PF00532">
    <property type="entry name" value="Peripla_BP_1"/>
    <property type="match status" value="1"/>
</dbReference>
<dbReference type="PRINTS" id="PR00035">
    <property type="entry name" value="HTHGNTR"/>
</dbReference>
<evidence type="ECO:0000313" key="7">
    <source>
        <dbReference type="Proteomes" id="UP001618531"/>
    </source>
</evidence>
<dbReference type="InterPro" id="IPR036390">
    <property type="entry name" value="WH_DNA-bd_sf"/>
</dbReference>
<dbReference type="RefSeq" id="WP_402876474.1">
    <property type="nucleotide sequence ID" value="NZ_JBIYSL010000004.1"/>
</dbReference>
<keyword evidence="1" id="KW-0678">Repressor</keyword>
<feature type="domain" description="HTH gntR-type" evidence="5">
    <location>
        <begin position="10"/>
        <end position="78"/>
    </location>
</feature>
<evidence type="ECO:0000256" key="4">
    <source>
        <dbReference type="ARBA" id="ARBA00023163"/>
    </source>
</evidence>
<accession>A0ABW8HWG1</accession>
<proteinExistence type="predicted"/>
<keyword evidence="2" id="KW-0805">Transcription regulation</keyword>
<protein>
    <submittedName>
        <fullName evidence="6">GntR family transcriptional regulator</fullName>
    </submittedName>
</protein>
<dbReference type="InterPro" id="IPR028082">
    <property type="entry name" value="Peripla_BP_I"/>
</dbReference>
<comment type="caution">
    <text evidence="6">The sequence shown here is derived from an EMBL/GenBank/DDBJ whole genome shotgun (WGS) entry which is preliminary data.</text>
</comment>
<name>A0ABW8HWG1_9BACL</name>
<dbReference type="EMBL" id="JBIYSL010000004">
    <property type="protein sequence ID" value="MFK0524005.1"/>
    <property type="molecule type" value="Genomic_DNA"/>
</dbReference>
<dbReference type="Pfam" id="PF00392">
    <property type="entry name" value="GntR"/>
    <property type="match status" value="1"/>
</dbReference>
<dbReference type="Gene3D" id="1.10.10.10">
    <property type="entry name" value="Winged helix-like DNA-binding domain superfamily/Winged helix DNA-binding domain"/>
    <property type="match status" value="1"/>
</dbReference>